<dbReference type="Proteomes" id="UP000014500">
    <property type="component" value="Unassembled WGS sequence"/>
</dbReference>
<keyword evidence="3" id="KW-0479">Metal-binding</keyword>
<dbReference type="PANTHER" id="PTHR10342">
    <property type="entry name" value="ARYLSULFATASE"/>
    <property type="match status" value="1"/>
</dbReference>
<dbReference type="PhylomeDB" id="T1IKA2"/>
<dbReference type="HOGENOM" id="CLU_886579_0_0_1"/>
<dbReference type="Pfam" id="PF00884">
    <property type="entry name" value="Sulfatase"/>
    <property type="match status" value="1"/>
</dbReference>
<comment type="similarity">
    <text evidence="2">Belongs to the sulfatase family.</text>
</comment>
<organism evidence="7 8">
    <name type="scientific">Strigamia maritima</name>
    <name type="common">European centipede</name>
    <name type="synonym">Geophilus maritimus</name>
    <dbReference type="NCBI Taxonomy" id="126957"/>
    <lineage>
        <taxon>Eukaryota</taxon>
        <taxon>Metazoa</taxon>
        <taxon>Ecdysozoa</taxon>
        <taxon>Arthropoda</taxon>
        <taxon>Myriapoda</taxon>
        <taxon>Chilopoda</taxon>
        <taxon>Pleurostigmophora</taxon>
        <taxon>Geophilomorpha</taxon>
        <taxon>Linotaeniidae</taxon>
        <taxon>Strigamia</taxon>
    </lineage>
</organism>
<accession>T1IKA2</accession>
<sequence length="314" mass="35269">MLLQTQQRTLVAISHYNYDSRPSQSTSQCAKRHSFGCDLSKREFCGAVLGVDEVVHNITEALKQYDLYNNSVIVFVSDNGGSTKFGGNNFPLRGAKSTLYEGGNRVPGFIHSPLLKKTGYTYSGLFHIVDWYTTFLHLAGIEPDKNANLNGFNQWESVSEGKPSPRTEFPYLMDTYEGTKIGAVRVGDYKLIDGPGGISDSWITENETEGFDGAFIMNQERWKLLFNLTDLSPKLFNLAMDPTEKHNLADEEPEKLAEMRKRFDYYFKMAKPAVKLVGDPKADPANFGGVYIPGWCKAYDDVPKTHGDTYYNTV</sequence>
<evidence type="ECO:0000256" key="5">
    <source>
        <dbReference type="ARBA" id="ARBA00023180"/>
    </source>
</evidence>
<dbReference type="Gene3D" id="3.30.1120.10">
    <property type="match status" value="1"/>
</dbReference>
<dbReference type="InterPro" id="IPR000917">
    <property type="entry name" value="Sulfatase_N"/>
</dbReference>
<dbReference type="eggNOG" id="KOG3867">
    <property type="taxonomic scope" value="Eukaryota"/>
</dbReference>
<evidence type="ECO:0000256" key="4">
    <source>
        <dbReference type="ARBA" id="ARBA00022837"/>
    </source>
</evidence>
<keyword evidence="8" id="KW-1185">Reference proteome</keyword>
<feature type="domain" description="Sulfatase N-terminal" evidence="6">
    <location>
        <begin position="17"/>
        <end position="141"/>
    </location>
</feature>
<dbReference type="EnsemblMetazoa" id="SMAR001342-RA">
    <property type="protein sequence ID" value="SMAR001342-PA"/>
    <property type="gene ID" value="SMAR001342"/>
</dbReference>
<proteinExistence type="inferred from homology"/>
<dbReference type="OMA" id="ISHYNYD"/>
<keyword evidence="5" id="KW-0325">Glycoprotein</keyword>
<reference evidence="8" key="1">
    <citation type="submission" date="2011-05" db="EMBL/GenBank/DDBJ databases">
        <authorList>
            <person name="Richards S.R."/>
            <person name="Qu J."/>
            <person name="Jiang H."/>
            <person name="Jhangiani S.N."/>
            <person name="Agravi P."/>
            <person name="Goodspeed R."/>
            <person name="Gross S."/>
            <person name="Mandapat C."/>
            <person name="Jackson L."/>
            <person name="Mathew T."/>
            <person name="Pu L."/>
            <person name="Thornton R."/>
            <person name="Saada N."/>
            <person name="Wilczek-Boney K.B."/>
            <person name="Lee S."/>
            <person name="Kovar C."/>
            <person name="Wu Y."/>
            <person name="Scherer S.E."/>
            <person name="Worley K.C."/>
            <person name="Muzny D.M."/>
            <person name="Gibbs R."/>
        </authorList>
    </citation>
    <scope>NUCLEOTIDE SEQUENCE</scope>
    <source>
        <strain evidence="8">Brora</strain>
    </source>
</reference>
<evidence type="ECO:0000313" key="7">
    <source>
        <dbReference type="EnsemblMetazoa" id="SMAR001342-PA"/>
    </source>
</evidence>
<evidence type="ECO:0000259" key="6">
    <source>
        <dbReference type="Pfam" id="PF00884"/>
    </source>
</evidence>
<name>T1IKA2_STRMM</name>
<evidence type="ECO:0000256" key="1">
    <source>
        <dbReference type="ARBA" id="ARBA00001913"/>
    </source>
</evidence>
<evidence type="ECO:0000256" key="2">
    <source>
        <dbReference type="ARBA" id="ARBA00008779"/>
    </source>
</evidence>
<keyword evidence="4" id="KW-0106">Calcium</keyword>
<evidence type="ECO:0000313" key="8">
    <source>
        <dbReference type="Proteomes" id="UP000014500"/>
    </source>
</evidence>
<protein>
    <recommendedName>
        <fullName evidence="6">Sulfatase N-terminal domain-containing protein</fullName>
    </recommendedName>
</protein>
<dbReference type="SUPFAM" id="SSF53649">
    <property type="entry name" value="Alkaline phosphatase-like"/>
    <property type="match status" value="1"/>
</dbReference>
<dbReference type="STRING" id="126957.T1IKA2"/>
<comment type="cofactor">
    <cofactor evidence="1">
        <name>Ca(2+)</name>
        <dbReference type="ChEBI" id="CHEBI:29108"/>
    </cofactor>
</comment>
<dbReference type="InterPro" id="IPR017850">
    <property type="entry name" value="Alkaline_phosphatase_core_sf"/>
</dbReference>
<dbReference type="GO" id="GO:0008484">
    <property type="term" value="F:sulfuric ester hydrolase activity"/>
    <property type="evidence" value="ECO:0007669"/>
    <property type="project" value="InterPro"/>
</dbReference>
<dbReference type="PANTHER" id="PTHR10342:SF273">
    <property type="entry name" value="RE14504P"/>
    <property type="match status" value="1"/>
</dbReference>
<reference evidence="7" key="2">
    <citation type="submission" date="2015-02" db="UniProtKB">
        <authorList>
            <consortium name="EnsemblMetazoa"/>
        </authorList>
    </citation>
    <scope>IDENTIFICATION</scope>
</reference>
<dbReference type="AlphaFoldDB" id="T1IKA2"/>
<evidence type="ECO:0000256" key="3">
    <source>
        <dbReference type="ARBA" id="ARBA00022723"/>
    </source>
</evidence>
<dbReference type="InterPro" id="IPR047115">
    <property type="entry name" value="ARSB"/>
</dbReference>
<dbReference type="Gene3D" id="3.40.720.10">
    <property type="entry name" value="Alkaline Phosphatase, subunit A"/>
    <property type="match status" value="1"/>
</dbReference>
<dbReference type="EMBL" id="JH430450">
    <property type="status" value="NOT_ANNOTATED_CDS"/>
    <property type="molecule type" value="Genomic_DNA"/>
</dbReference>
<dbReference type="GO" id="GO:0046872">
    <property type="term" value="F:metal ion binding"/>
    <property type="evidence" value="ECO:0007669"/>
    <property type="project" value="UniProtKB-KW"/>
</dbReference>